<evidence type="ECO:0000256" key="2">
    <source>
        <dbReference type="ARBA" id="ARBA00008627"/>
    </source>
</evidence>
<keyword evidence="7 14" id="KW-0812">Transmembrane</keyword>
<dbReference type="PANTHER" id="PTHR34697:SF2">
    <property type="entry name" value="PHOSPHATIDYLGLYCEROL LYSYLTRANSFERASE"/>
    <property type="match status" value="1"/>
</dbReference>
<evidence type="ECO:0000256" key="11">
    <source>
        <dbReference type="ARBA" id="ARBA00023251"/>
    </source>
</evidence>
<evidence type="ECO:0000313" key="16">
    <source>
        <dbReference type="EMBL" id="KRL92057.1"/>
    </source>
</evidence>
<evidence type="ECO:0000256" key="6">
    <source>
        <dbReference type="ARBA" id="ARBA00022679"/>
    </source>
</evidence>
<evidence type="ECO:0000256" key="12">
    <source>
        <dbReference type="ARBA" id="ARBA00031899"/>
    </source>
</evidence>
<evidence type="ECO:0000256" key="3">
    <source>
        <dbReference type="ARBA" id="ARBA00012014"/>
    </source>
</evidence>
<feature type="transmembrane region" description="Helical" evidence="14">
    <location>
        <begin position="206"/>
        <end position="228"/>
    </location>
</feature>
<keyword evidence="5" id="KW-1003">Cell membrane</keyword>
<accession>A0A0R1UF55</accession>
<evidence type="ECO:0000256" key="1">
    <source>
        <dbReference type="ARBA" id="ARBA00004651"/>
    </source>
</evidence>
<comment type="caution">
    <text evidence="16">The sequence shown here is derived from an EMBL/GenBank/DDBJ whole genome shotgun (WGS) entry which is preliminary data.</text>
</comment>
<dbReference type="InterPro" id="IPR016181">
    <property type="entry name" value="Acyl_CoA_acyltransferase"/>
</dbReference>
<dbReference type="NCBIfam" id="NF033480">
    <property type="entry name" value="bifunc_MprF"/>
    <property type="match status" value="1"/>
</dbReference>
<dbReference type="SUPFAM" id="SSF55729">
    <property type="entry name" value="Acyl-CoA N-acyltransferases (Nat)"/>
    <property type="match status" value="1"/>
</dbReference>
<dbReference type="PATRIC" id="fig|1423760.3.peg.514"/>
<dbReference type="RefSeq" id="WP_056953730.1">
    <property type="nucleotide sequence ID" value="NZ_AZFK01000012.1"/>
</dbReference>
<comment type="function">
    <text evidence="14">Catalyzes the transfer of a lysyl group from L-lysyl-tRNA(Lys) to membrane-bound phosphatidylglycerol (PG), which produces lysylphosphatidylglycerol (LPG), a major component of the bacterial membrane with a positive net charge. LPG synthesis contributes to bacterial virulence as it is involved in the resistance mechanism against cationic antimicrobial peptides (CAMP) produces by the host's immune system (defensins, cathelicidins) and by the competing microorganisms.</text>
</comment>
<name>A0A0R1UF55_9LACO</name>
<evidence type="ECO:0000256" key="14">
    <source>
        <dbReference type="RuleBase" id="RU363042"/>
    </source>
</evidence>
<keyword evidence="10 14" id="KW-0472">Membrane</keyword>
<comment type="similarity">
    <text evidence="2 14">Belongs to the LPG synthase family.</text>
</comment>
<keyword evidence="8 14" id="KW-1133">Transmembrane helix</keyword>
<evidence type="ECO:0000256" key="5">
    <source>
        <dbReference type="ARBA" id="ARBA00022475"/>
    </source>
</evidence>
<feature type="transmembrane region" description="Helical" evidence="14">
    <location>
        <begin position="447"/>
        <end position="469"/>
    </location>
</feature>
<evidence type="ECO:0000256" key="13">
    <source>
        <dbReference type="ARBA" id="ARBA00047540"/>
    </source>
</evidence>
<feature type="transmembrane region" description="Helical" evidence="14">
    <location>
        <begin position="265"/>
        <end position="284"/>
    </location>
</feature>
<proteinExistence type="inferred from homology"/>
<comment type="catalytic activity">
    <reaction evidence="13 14">
        <text>L-lysyl-tRNA(Lys) + a 1,2-diacyl-sn-glycero-3-phospho-(1'-sn-glycerol) = a 1,2-diacyl-sn-glycero-3-phospho-1'-(3'-O-L-lysyl)-sn-glycerol + tRNA(Lys)</text>
        <dbReference type="Rhea" id="RHEA:10668"/>
        <dbReference type="Rhea" id="RHEA-COMP:9696"/>
        <dbReference type="Rhea" id="RHEA-COMP:9697"/>
        <dbReference type="ChEBI" id="CHEBI:64716"/>
        <dbReference type="ChEBI" id="CHEBI:75792"/>
        <dbReference type="ChEBI" id="CHEBI:78442"/>
        <dbReference type="ChEBI" id="CHEBI:78529"/>
        <dbReference type="EC" id="2.3.2.3"/>
    </reaction>
</comment>
<dbReference type="GO" id="GO:0005886">
    <property type="term" value="C:plasma membrane"/>
    <property type="evidence" value="ECO:0007669"/>
    <property type="project" value="UniProtKB-SubCell"/>
</dbReference>
<dbReference type="Pfam" id="PF03706">
    <property type="entry name" value="LPG_synthase_TM"/>
    <property type="match status" value="1"/>
</dbReference>
<gene>
    <name evidence="14" type="primary">mprF</name>
    <name evidence="16" type="ORF">FC43_GL000495</name>
</gene>
<feature type="transmembrane region" description="Helical" evidence="14">
    <location>
        <begin position="489"/>
        <end position="511"/>
    </location>
</feature>
<evidence type="ECO:0000256" key="9">
    <source>
        <dbReference type="ARBA" id="ARBA00023098"/>
    </source>
</evidence>
<feature type="transmembrane region" description="Helical" evidence="14">
    <location>
        <begin position="825"/>
        <end position="843"/>
    </location>
</feature>
<dbReference type="EMBL" id="AZFK01000012">
    <property type="protein sequence ID" value="KRL92057.1"/>
    <property type="molecule type" value="Genomic_DNA"/>
</dbReference>
<evidence type="ECO:0000259" key="15">
    <source>
        <dbReference type="Pfam" id="PF09924"/>
    </source>
</evidence>
<reference evidence="16 17" key="1">
    <citation type="journal article" date="2015" name="Genome Announc.">
        <title>Expanding the biotechnology potential of lactobacilli through comparative genomics of 213 strains and associated genera.</title>
        <authorList>
            <person name="Sun Z."/>
            <person name="Harris H.M."/>
            <person name="McCann A."/>
            <person name="Guo C."/>
            <person name="Argimon S."/>
            <person name="Zhang W."/>
            <person name="Yang X."/>
            <person name="Jeffery I.B."/>
            <person name="Cooney J.C."/>
            <person name="Kagawa T.F."/>
            <person name="Liu W."/>
            <person name="Song Y."/>
            <person name="Salvetti E."/>
            <person name="Wrobel A."/>
            <person name="Rasinkangas P."/>
            <person name="Parkhill J."/>
            <person name="Rea M.C."/>
            <person name="O'Sullivan O."/>
            <person name="Ritari J."/>
            <person name="Douillard F.P."/>
            <person name="Paul Ross R."/>
            <person name="Yang R."/>
            <person name="Briner A.E."/>
            <person name="Felis G.E."/>
            <person name="de Vos W.M."/>
            <person name="Barrangou R."/>
            <person name="Klaenhammer T.R."/>
            <person name="Caufield P.W."/>
            <person name="Cui Y."/>
            <person name="Zhang H."/>
            <person name="O'Toole P.W."/>
        </authorList>
    </citation>
    <scope>NUCLEOTIDE SEQUENCE [LARGE SCALE GENOMIC DNA]</scope>
    <source>
        <strain evidence="16 17">DSM 15946</strain>
    </source>
</reference>
<dbReference type="InterPro" id="IPR024320">
    <property type="entry name" value="LPG_synthase_C"/>
</dbReference>
<feature type="transmembrane region" description="Helical" evidence="14">
    <location>
        <begin position="359"/>
        <end position="381"/>
    </location>
</feature>
<evidence type="ECO:0000313" key="17">
    <source>
        <dbReference type="Proteomes" id="UP000050816"/>
    </source>
</evidence>
<dbReference type="GO" id="GO:0046677">
    <property type="term" value="P:response to antibiotic"/>
    <property type="evidence" value="ECO:0007669"/>
    <property type="project" value="UniProtKB-KW"/>
</dbReference>
<feature type="transmembrane region" description="Helical" evidence="14">
    <location>
        <begin position="327"/>
        <end position="347"/>
    </location>
</feature>
<keyword evidence="6 14" id="KW-0808">Transferase</keyword>
<keyword evidence="11 14" id="KW-0046">Antibiotic resistance</keyword>
<feature type="transmembrane region" description="Helical" evidence="14">
    <location>
        <begin position="234"/>
        <end position="253"/>
    </location>
</feature>
<dbReference type="Pfam" id="PF09924">
    <property type="entry name" value="LPG_synthase_C"/>
    <property type="match status" value="1"/>
</dbReference>
<evidence type="ECO:0000256" key="7">
    <source>
        <dbReference type="ARBA" id="ARBA00022692"/>
    </source>
</evidence>
<dbReference type="InterPro" id="IPR051211">
    <property type="entry name" value="PG_lysyltransferase"/>
</dbReference>
<organism evidence="16 17">
    <name type="scientific">Limosilactobacillus ingluviei DSM 15946</name>
    <dbReference type="NCBI Taxonomy" id="1423760"/>
    <lineage>
        <taxon>Bacteria</taxon>
        <taxon>Bacillati</taxon>
        <taxon>Bacillota</taxon>
        <taxon>Bacilli</taxon>
        <taxon>Lactobacillales</taxon>
        <taxon>Lactobacillaceae</taxon>
        <taxon>Limosilactobacillus</taxon>
    </lineage>
</organism>
<feature type="transmembrane region" description="Helical" evidence="14">
    <location>
        <begin position="21"/>
        <end position="39"/>
    </location>
</feature>
<sequence>MQKIIQTSQALWQRYAKGLKLVFVTSVVLFVIISLGNFFKTVNWDQVTTELTRQSWTTLVLLSLGGLVAVLPMTGYDIAITHLLPGKFKPFYIFRSGWITNTLTNVAGFGGLLGATLRAHFYGQQASRNQILAAIAKIAIFLLAGLSLLCWLALVMMFGFHQGGHFNRYAIWLVGGGLYFPVVLLLTRQNNGLLFKEMSFKFKAWVTFTSTLEWLLVAGFFILIGASLGIHTNLAAVFPLYVVAQVLGVVSMLPGAIGSFDVMMLIELTLLGVPRSTAVVWLLLFRVFYYLLPLVLGLIFFVHYLAVRINAFFDGIPATMVRQAAQVVITIFMYVSGIFMLLAASVPDLTASNRLLQRLYPFSFFFLHQLTTILFAIAMLACARGIQAKVKKAYWPTLLLLLVGIVNTWLNLGTPSLTIYLAVLLLLVILMRNTVYREKLQYSLGKFIVDGSIFAGSLILYSLVGLVNSPTYTAKHKVPSFFLFPGEKIWLSGFFGMLLGLLIMVLIFRYFMHGADPFGIKQPLAADRVRAIIAEFGGNETSHLAFLGDKNIYYYTVDGKDQLFFMYQARNGRLVVMGDPVGNHAVWQEAVYQFMTTADRYGYQLVFYEVGEEMTLLLHEYGFDFLKTGEDGLVKLADFTLAGKKQRSQRALMHKFDREGYQFSIIQPPFDDQFMRELKAVSDEWLGHQVEKGFSLGYFDPAYLNTAPIGIVTDAHDKIVAFATFMPTGGKKILTIDLMRHTHDAPSGIMDKIFIAMFEYGQQHGYTYFDLGMAPLANVGHSQFAFNAEKIAHFIYEYGADLYSFQGLRRYKEKYASLWRPRYTVYFKQGSLVAAMIAVVAVVNQRIDQRPLPATFKSSWLLWWKH</sequence>
<dbReference type="GO" id="GO:0050071">
    <property type="term" value="F:phosphatidylglycerol lysyltransferase activity"/>
    <property type="evidence" value="ECO:0007669"/>
    <property type="project" value="UniProtKB-EC"/>
</dbReference>
<feature type="transmembrane region" description="Helical" evidence="14">
    <location>
        <begin position="290"/>
        <end position="307"/>
    </location>
</feature>
<comment type="subcellular location">
    <subcellularLocation>
        <location evidence="1 14">Cell membrane</location>
        <topology evidence="1 14">Multi-pass membrane protein</topology>
    </subcellularLocation>
</comment>
<dbReference type="GO" id="GO:0055091">
    <property type="term" value="P:phospholipid homeostasis"/>
    <property type="evidence" value="ECO:0007669"/>
    <property type="project" value="TreeGrafter"/>
</dbReference>
<feature type="domain" description="Phosphatidylglycerol lysyltransferase C-terminal" evidence="15">
    <location>
        <begin position="530"/>
        <end position="826"/>
    </location>
</feature>
<evidence type="ECO:0000256" key="10">
    <source>
        <dbReference type="ARBA" id="ARBA00023136"/>
    </source>
</evidence>
<evidence type="ECO:0000256" key="4">
    <source>
        <dbReference type="ARBA" id="ARBA00021546"/>
    </source>
</evidence>
<feature type="transmembrane region" description="Helical" evidence="14">
    <location>
        <begin position="138"/>
        <end position="160"/>
    </location>
</feature>
<protein>
    <recommendedName>
        <fullName evidence="4 14">Phosphatidylglycerol lysyltransferase</fullName>
        <ecNumber evidence="3 14">2.3.2.3</ecNumber>
    </recommendedName>
    <alternativeName>
        <fullName evidence="12 14">Lysylphosphatidylglycerol synthase</fullName>
    </alternativeName>
</protein>
<dbReference type="Proteomes" id="UP000050816">
    <property type="component" value="Unassembled WGS sequence"/>
</dbReference>
<feature type="transmembrane region" description="Helical" evidence="14">
    <location>
        <begin position="59"/>
        <end position="79"/>
    </location>
</feature>
<keyword evidence="9 14" id="KW-0443">Lipid metabolism</keyword>
<dbReference type="GO" id="GO:0006629">
    <property type="term" value="P:lipid metabolic process"/>
    <property type="evidence" value="ECO:0007669"/>
    <property type="project" value="UniProtKB-KW"/>
</dbReference>
<dbReference type="InterPro" id="IPR022791">
    <property type="entry name" value="L-PG_synthase/AglD"/>
</dbReference>
<dbReference type="EC" id="2.3.2.3" evidence="3 14"/>
<dbReference type="PANTHER" id="PTHR34697">
    <property type="entry name" value="PHOSPHATIDYLGLYCEROL LYSYLTRANSFERASE"/>
    <property type="match status" value="1"/>
</dbReference>
<evidence type="ECO:0000256" key="8">
    <source>
        <dbReference type="ARBA" id="ARBA00022989"/>
    </source>
</evidence>
<dbReference type="AlphaFoldDB" id="A0A0R1UF55"/>
<feature type="transmembrane region" description="Helical" evidence="14">
    <location>
        <begin position="166"/>
        <end position="186"/>
    </location>
</feature>
<feature type="transmembrane region" description="Helical" evidence="14">
    <location>
        <begin position="417"/>
        <end position="435"/>
    </location>
</feature>